<name>A0AAV6TIA1_9ARAC</name>
<dbReference type="AlphaFoldDB" id="A0AAV6TIA1"/>
<keyword evidence="2" id="KW-1185">Reference proteome</keyword>
<comment type="caution">
    <text evidence="1">The sequence shown here is derived from an EMBL/GenBank/DDBJ whole genome shotgun (WGS) entry which is preliminary data.</text>
</comment>
<proteinExistence type="predicted"/>
<dbReference type="EMBL" id="JAFNEN010003957">
    <property type="protein sequence ID" value="KAG8171457.1"/>
    <property type="molecule type" value="Genomic_DNA"/>
</dbReference>
<dbReference type="Gene3D" id="3.30.310.50">
    <property type="entry name" value="Alpha-D-phosphohexomutase, C-terminal domain"/>
    <property type="match status" value="1"/>
</dbReference>
<sequence length="81" mass="8761">VVFSEEAKEKIKELSTNSSVGSTEKGAAVKLLTSIDLINEVPDRQAVTTISAERKCVNSQGSTRCIDAAVLQYAQSRSFVR</sequence>
<gene>
    <name evidence="1" type="ORF">JTE90_007377</name>
</gene>
<evidence type="ECO:0000313" key="2">
    <source>
        <dbReference type="Proteomes" id="UP000827092"/>
    </source>
</evidence>
<accession>A0AAV6TIA1</accession>
<organism evidence="1 2">
    <name type="scientific">Oedothorax gibbosus</name>
    <dbReference type="NCBI Taxonomy" id="931172"/>
    <lineage>
        <taxon>Eukaryota</taxon>
        <taxon>Metazoa</taxon>
        <taxon>Ecdysozoa</taxon>
        <taxon>Arthropoda</taxon>
        <taxon>Chelicerata</taxon>
        <taxon>Arachnida</taxon>
        <taxon>Araneae</taxon>
        <taxon>Araneomorphae</taxon>
        <taxon>Entelegynae</taxon>
        <taxon>Araneoidea</taxon>
        <taxon>Linyphiidae</taxon>
        <taxon>Erigoninae</taxon>
        <taxon>Oedothorax</taxon>
    </lineage>
</organism>
<protein>
    <submittedName>
        <fullName evidence="1">Uncharacterized protein</fullName>
    </submittedName>
</protein>
<evidence type="ECO:0000313" key="1">
    <source>
        <dbReference type="EMBL" id="KAG8171457.1"/>
    </source>
</evidence>
<dbReference type="Proteomes" id="UP000827092">
    <property type="component" value="Unassembled WGS sequence"/>
</dbReference>
<feature type="non-terminal residue" evidence="1">
    <location>
        <position position="1"/>
    </location>
</feature>
<reference evidence="1 2" key="1">
    <citation type="journal article" date="2022" name="Nat. Ecol. Evol.">
        <title>A masculinizing supergene underlies an exaggerated male reproductive morph in a spider.</title>
        <authorList>
            <person name="Hendrickx F."/>
            <person name="De Corte Z."/>
            <person name="Sonet G."/>
            <person name="Van Belleghem S.M."/>
            <person name="Kostlbacher S."/>
            <person name="Vangestel C."/>
        </authorList>
    </citation>
    <scope>NUCLEOTIDE SEQUENCE [LARGE SCALE GENOMIC DNA]</scope>
    <source>
        <strain evidence="1">W744_W776</strain>
    </source>
</reference>